<name>A0A9W7BDS3_9STRA</name>
<dbReference type="InterPro" id="IPR037813">
    <property type="entry name" value="TAF2"/>
</dbReference>
<protein>
    <submittedName>
        <fullName evidence="2">Uncharacterized protein</fullName>
    </submittedName>
</protein>
<dbReference type="PANTHER" id="PTHR15137:SF9">
    <property type="entry name" value="TRANSCRIPTION INITIATION FACTOR TFIID SUBUNIT 2"/>
    <property type="match status" value="1"/>
</dbReference>
<dbReference type="EMBL" id="BRXY01000318">
    <property type="protein sequence ID" value="GMH86701.1"/>
    <property type="molecule type" value="Genomic_DNA"/>
</dbReference>
<dbReference type="GO" id="GO:0003682">
    <property type="term" value="F:chromatin binding"/>
    <property type="evidence" value="ECO:0007669"/>
    <property type="project" value="TreeGrafter"/>
</dbReference>
<keyword evidence="3" id="KW-1185">Reference proteome</keyword>
<gene>
    <name evidence="2" type="ORF">TrST_g567</name>
</gene>
<dbReference type="GO" id="GO:0006367">
    <property type="term" value="P:transcription initiation at RNA polymerase II promoter"/>
    <property type="evidence" value="ECO:0007669"/>
    <property type="project" value="TreeGrafter"/>
</dbReference>
<evidence type="ECO:0000313" key="3">
    <source>
        <dbReference type="Proteomes" id="UP001165085"/>
    </source>
</evidence>
<sequence length="938" mass="105456">MYMDDGKMGFFIRKDEGGGSLKSLIYNDVYEATSRNFFNGLNRVGRIVKMDKVRAYLIGKVLRGVDVEGVRKEEIRNMKNEFKDSRREGGRFRGLSPCFPDFGRGNESLRDEGFPLNLMYGGPRYVRAFATLLSWKDGRRYSISVQYDEVVGRYSAGVKVKDGKEVEVGDVGKTAGFGPRITQPVDVRIVEGEGKCKSWSRTPTPFRVNNWHNGMTVPAKTRKEKDVSLMALEKCRKMNPTSLAWIEIDPDSKYSARIYCKQPEFCSAEMAFYAGEEEKQVKGLRELAEGGRGGGKNPGEEVQIYRGVIEEVLRGRAAHTALEHSCAVRAQAALCLGQWGVYRAPRDRENTRGWKTIEACSKYWEERVVGVVRAKRRRKGKRGKKKVRYEWVWADEGESESDEDEEESEEEDSEVDSEEEEVRQYDWKWVRDDECMVRTAVVYSIACLRAQDGNTPQVVIDWLYSRIGDGVALEEKRIGECSGAPDGFEAEGYEIAKKFNMDPWVGDIYLALSYVNVTLRNAVTKDDVMISNQITKLVKLCHDKVDDMLDVGGDILAGALHSLAVLAVLRDNSDRLQKRIVGEVPEGEEKRKDLPLTEAFYANIYESSTSTSAKAVAAQAFCIVSVYRDNRRHSGEQCLGLISSFEFLMDKIKETSDNKLKKTLLAVAWDLVNGKITYPRAFIMASERYDDEVEALNRCINGPLGASLGDVNAGGRFIDVKNNKYSPVVGSINGGVKKGFDLLRVAGNKKKQSVATAPVVVRVAKLAGVVWDLAYNGVGAAMNSDGRVEKDFDLMSEDLWKWLWPGKCSALKQVHEWLEKGVGMVDEEVDLSDFEVGEVFSEEHKIDLAKIKELIKPWEKLEEDEKKTYLYRTSMAKESLNLAIEEEDEEDGRNALDPLTLHCRIDSVWQAGGWAASVSKQRSKHISDRKAGVPTPKG</sequence>
<proteinExistence type="predicted"/>
<dbReference type="GO" id="GO:0000976">
    <property type="term" value="F:transcription cis-regulatory region binding"/>
    <property type="evidence" value="ECO:0007669"/>
    <property type="project" value="TreeGrafter"/>
</dbReference>
<dbReference type="GO" id="GO:0005669">
    <property type="term" value="C:transcription factor TFIID complex"/>
    <property type="evidence" value="ECO:0007669"/>
    <property type="project" value="InterPro"/>
</dbReference>
<evidence type="ECO:0000313" key="2">
    <source>
        <dbReference type="EMBL" id="GMH86701.1"/>
    </source>
</evidence>
<reference evidence="3" key="1">
    <citation type="journal article" date="2023" name="Commun. Biol.">
        <title>Genome analysis of Parmales, the sister group of diatoms, reveals the evolutionary specialization of diatoms from phago-mixotrophs to photoautotrophs.</title>
        <authorList>
            <person name="Ban H."/>
            <person name="Sato S."/>
            <person name="Yoshikawa S."/>
            <person name="Yamada K."/>
            <person name="Nakamura Y."/>
            <person name="Ichinomiya M."/>
            <person name="Sato N."/>
            <person name="Blanc-Mathieu R."/>
            <person name="Endo H."/>
            <person name="Kuwata A."/>
            <person name="Ogata H."/>
        </authorList>
    </citation>
    <scope>NUCLEOTIDE SEQUENCE [LARGE SCALE GENOMIC DNA]</scope>
    <source>
        <strain evidence="3">NIES 3701</strain>
    </source>
</reference>
<dbReference type="PANTHER" id="PTHR15137">
    <property type="entry name" value="TRANSCRIPTION INITIATION FACTOR TFIID"/>
    <property type="match status" value="1"/>
</dbReference>
<comment type="caution">
    <text evidence="2">The sequence shown here is derived from an EMBL/GenBank/DDBJ whole genome shotgun (WGS) entry which is preliminary data.</text>
</comment>
<dbReference type="AlphaFoldDB" id="A0A9W7BDS3"/>
<dbReference type="OrthoDB" id="42897at2759"/>
<feature type="region of interest" description="Disordered" evidence="1">
    <location>
        <begin position="397"/>
        <end position="420"/>
    </location>
</feature>
<accession>A0A9W7BDS3</accession>
<organism evidence="2 3">
    <name type="scientific">Triparma strigata</name>
    <dbReference type="NCBI Taxonomy" id="1606541"/>
    <lineage>
        <taxon>Eukaryota</taxon>
        <taxon>Sar</taxon>
        <taxon>Stramenopiles</taxon>
        <taxon>Ochrophyta</taxon>
        <taxon>Bolidophyceae</taxon>
        <taxon>Parmales</taxon>
        <taxon>Triparmaceae</taxon>
        <taxon>Triparma</taxon>
    </lineage>
</organism>
<dbReference type="GO" id="GO:0016251">
    <property type="term" value="F:RNA polymerase II general transcription initiation factor activity"/>
    <property type="evidence" value="ECO:0007669"/>
    <property type="project" value="TreeGrafter"/>
</dbReference>
<evidence type="ECO:0000256" key="1">
    <source>
        <dbReference type="SAM" id="MobiDB-lite"/>
    </source>
</evidence>
<dbReference type="Proteomes" id="UP001165085">
    <property type="component" value="Unassembled WGS sequence"/>
</dbReference>